<accession>A0A250XJ17</accession>
<feature type="compositionally biased region" description="Low complexity" evidence="1">
    <location>
        <begin position="310"/>
        <end position="319"/>
    </location>
</feature>
<feature type="region of interest" description="Disordered" evidence="1">
    <location>
        <begin position="1"/>
        <end position="49"/>
    </location>
</feature>
<gene>
    <name evidence="2" type="ORF">CEUSTIGMA_g10216.t1</name>
</gene>
<evidence type="ECO:0000313" key="2">
    <source>
        <dbReference type="EMBL" id="GAX82790.1"/>
    </source>
</evidence>
<name>A0A250XJ17_9CHLO</name>
<feature type="region of interest" description="Disordered" evidence="1">
    <location>
        <begin position="120"/>
        <end position="180"/>
    </location>
</feature>
<feature type="compositionally biased region" description="Polar residues" evidence="1">
    <location>
        <begin position="162"/>
        <end position="171"/>
    </location>
</feature>
<protein>
    <submittedName>
        <fullName evidence="2">Uncharacterized protein</fullName>
    </submittedName>
</protein>
<sequence>MLKDSSKGGRSQQYYAGKMRSPQFSTMSSQSKLGSSLESSTRVTNTSTAMGTGAAFAIAPSASGRQLTSEIGMSGSTVMIFGFDAPSIRPEEINFSTPETDEDGWPSFSELQCTSGTYHLASAGPVRDGGGSEAPKPRPSTIAENDSHEDVSVRMAALAHPESTSEQQQQKIDPKSKSKVRLNVKVNGEIICQDSTLGDTSNDSSSSPLHRHLENPRSTVSADDHRGLPKQMPGSPLTPTSCSDAREPVPSRKASLLTAQLASPSNSIDFSQLSPVHRKPSSFSSLNTSQVAASLSSRIKGSGGGGDGEGAAAAAAPQGTSERRLPRPTKAIASATVRTSALREMLLKQQEVAPHGYVFDSATGVWIQAPSPAAYADTQAGHLLSTLRQVTVSLVKWLVKRLVKRLVKCVELLRPDRLCR</sequence>
<feature type="compositionally biased region" description="Polar residues" evidence="1">
    <location>
        <begin position="194"/>
        <end position="208"/>
    </location>
</feature>
<proteinExistence type="predicted"/>
<reference evidence="2 3" key="1">
    <citation type="submission" date="2017-08" db="EMBL/GenBank/DDBJ databases">
        <title>Acidophilic green algal genome provides insights into adaptation to an acidic environment.</title>
        <authorList>
            <person name="Hirooka S."/>
            <person name="Hirose Y."/>
            <person name="Kanesaki Y."/>
            <person name="Higuchi S."/>
            <person name="Fujiwara T."/>
            <person name="Onuma R."/>
            <person name="Era A."/>
            <person name="Ohbayashi R."/>
            <person name="Uzuka A."/>
            <person name="Nozaki H."/>
            <person name="Yoshikawa H."/>
            <person name="Miyagishima S.Y."/>
        </authorList>
    </citation>
    <scope>NUCLEOTIDE SEQUENCE [LARGE SCALE GENOMIC DNA]</scope>
    <source>
        <strain evidence="2 3">NIES-2499</strain>
    </source>
</reference>
<dbReference type="AlphaFoldDB" id="A0A250XJ17"/>
<dbReference type="EMBL" id="BEGY01000086">
    <property type="protein sequence ID" value="GAX82790.1"/>
    <property type="molecule type" value="Genomic_DNA"/>
</dbReference>
<dbReference type="Proteomes" id="UP000232323">
    <property type="component" value="Unassembled WGS sequence"/>
</dbReference>
<comment type="caution">
    <text evidence="2">The sequence shown here is derived from an EMBL/GenBank/DDBJ whole genome shotgun (WGS) entry which is preliminary data.</text>
</comment>
<feature type="compositionally biased region" description="Low complexity" evidence="1">
    <location>
        <begin position="25"/>
        <end position="40"/>
    </location>
</feature>
<feature type="region of interest" description="Disordered" evidence="1">
    <location>
        <begin position="297"/>
        <end position="327"/>
    </location>
</feature>
<keyword evidence="3" id="KW-1185">Reference proteome</keyword>
<evidence type="ECO:0000313" key="3">
    <source>
        <dbReference type="Proteomes" id="UP000232323"/>
    </source>
</evidence>
<feature type="region of interest" description="Disordered" evidence="1">
    <location>
        <begin position="194"/>
        <end position="260"/>
    </location>
</feature>
<organism evidence="2 3">
    <name type="scientific">Chlamydomonas eustigma</name>
    <dbReference type="NCBI Taxonomy" id="1157962"/>
    <lineage>
        <taxon>Eukaryota</taxon>
        <taxon>Viridiplantae</taxon>
        <taxon>Chlorophyta</taxon>
        <taxon>core chlorophytes</taxon>
        <taxon>Chlorophyceae</taxon>
        <taxon>CS clade</taxon>
        <taxon>Chlamydomonadales</taxon>
        <taxon>Chlamydomonadaceae</taxon>
        <taxon>Chlamydomonas</taxon>
    </lineage>
</organism>
<evidence type="ECO:0000256" key="1">
    <source>
        <dbReference type="SAM" id="MobiDB-lite"/>
    </source>
</evidence>